<name>A0A382SVJ3_9ZZZZ</name>
<accession>A0A382SVJ3</accession>
<dbReference type="SUPFAM" id="SSF49464">
    <property type="entry name" value="Carboxypeptidase regulatory domain-like"/>
    <property type="match status" value="1"/>
</dbReference>
<sequence length="206" mass="23577">MKKKLLIILIPLGLSSLAQDRSIQLTGIIFSTDSFLTLPFANVLIKNREKGTISDYYGYFSLAVNKGDTIIFSCLGYKQAKYIIPIGIGEKFITVVQKLETDTFLLKETKVYPWPSRDQFKQAFLATNIPDDDSERAKQNIDNAFVDIMISEMPNDGKENFKHFIGDMERQQYIMMGNPTIIPILNPFAWVAFIEAWKNGDFKRKD</sequence>
<gene>
    <name evidence="1" type="ORF">METZ01_LOCUS366793</name>
</gene>
<organism evidence="1">
    <name type="scientific">marine metagenome</name>
    <dbReference type="NCBI Taxonomy" id="408172"/>
    <lineage>
        <taxon>unclassified sequences</taxon>
        <taxon>metagenomes</taxon>
        <taxon>ecological metagenomes</taxon>
    </lineage>
</organism>
<dbReference type="AlphaFoldDB" id="A0A382SVJ3"/>
<reference evidence="1" key="1">
    <citation type="submission" date="2018-05" db="EMBL/GenBank/DDBJ databases">
        <authorList>
            <person name="Lanie J.A."/>
            <person name="Ng W.-L."/>
            <person name="Kazmierczak K.M."/>
            <person name="Andrzejewski T.M."/>
            <person name="Davidsen T.M."/>
            <person name="Wayne K.J."/>
            <person name="Tettelin H."/>
            <person name="Glass J.I."/>
            <person name="Rusch D."/>
            <person name="Podicherti R."/>
            <person name="Tsui H.-C.T."/>
            <person name="Winkler M.E."/>
        </authorList>
    </citation>
    <scope>NUCLEOTIDE SEQUENCE</scope>
</reference>
<protein>
    <recommendedName>
        <fullName evidence="2">Carboxypeptidase-like regulatory domain-containing protein</fullName>
    </recommendedName>
</protein>
<dbReference type="Pfam" id="PF13715">
    <property type="entry name" value="CarbopepD_reg_2"/>
    <property type="match status" value="1"/>
</dbReference>
<evidence type="ECO:0000313" key="1">
    <source>
        <dbReference type="EMBL" id="SVD13939.1"/>
    </source>
</evidence>
<evidence type="ECO:0008006" key="2">
    <source>
        <dbReference type="Google" id="ProtNLM"/>
    </source>
</evidence>
<dbReference type="EMBL" id="UINC01131935">
    <property type="protein sequence ID" value="SVD13939.1"/>
    <property type="molecule type" value="Genomic_DNA"/>
</dbReference>
<dbReference type="InterPro" id="IPR008969">
    <property type="entry name" value="CarboxyPept-like_regulatory"/>
</dbReference>
<proteinExistence type="predicted"/>